<comment type="caution">
    <text evidence="1">The sequence shown here is derived from an EMBL/GenBank/DDBJ whole genome shotgun (WGS) entry which is preliminary data.</text>
</comment>
<accession>A0A392SJK1</accession>
<organism evidence="1 2">
    <name type="scientific">Trifolium medium</name>
    <dbReference type="NCBI Taxonomy" id="97028"/>
    <lineage>
        <taxon>Eukaryota</taxon>
        <taxon>Viridiplantae</taxon>
        <taxon>Streptophyta</taxon>
        <taxon>Embryophyta</taxon>
        <taxon>Tracheophyta</taxon>
        <taxon>Spermatophyta</taxon>
        <taxon>Magnoliopsida</taxon>
        <taxon>eudicotyledons</taxon>
        <taxon>Gunneridae</taxon>
        <taxon>Pentapetalae</taxon>
        <taxon>rosids</taxon>
        <taxon>fabids</taxon>
        <taxon>Fabales</taxon>
        <taxon>Fabaceae</taxon>
        <taxon>Papilionoideae</taxon>
        <taxon>50 kb inversion clade</taxon>
        <taxon>NPAAA clade</taxon>
        <taxon>Hologalegina</taxon>
        <taxon>IRL clade</taxon>
        <taxon>Trifolieae</taxon>
        <taxon>Trifolium</taxon>
    </lineage>
</organism>
<protein>
    <submittedName>
        <fullName evidence="1">Uncharacterized protein</fullName>
    </submittedName>
</protein>
<evidence type="ECO:0000313" key="1">
    <source>
        <dbReference type="EMBL" id="MCI48100.1"/>
    </source>
</evidence>
<evidence type="ECO:0000313" key="2">
    <source>
        <dbReference type="Proteomes" id="UP000265520"/>
    </source>
</evidence>
<sequence length="52" mass="5878">RLENPMVTNKEKSINEEFPDEKLLMVSKRPCFADMANFKAGGARWLDSAMCG</sequence>
<keyword evidence="2" id="KW-1185">Reference proteome</keyword>
<dbReference type="AlphaFoldDB" id="A0A392SJK1"/>
<reference evidence="1 2" key="1">
    <citation type="journal article" date="2018" name="Front. Plant Sci.">
        <title>Red Clover (Trifolium pratense) and Zigzag Clover (T. medium) - A Picture of Genomic Similarities and Differences.</title>
        <authorList>
            <person name="Dluhosova J."/>
            <person name="Istvanek J."/>
            <person name="Nedelnik J."/>
            <person name="Repkova J."/>
        </authorList>
    </citation>
    <scope>NUCLEOTIDE SEQUENCE [LARGE SCALE GENOMIC DNA]</scope>
    <source>
        <strain evidence="2">cv. 10/8</strain>
        <tissue evidence="1">Leaf</tissue>
    </source>
</reference>
<dbReference type="EMBL" id="LXQA010381648">
    <property type="protein sequence ID" value="MCI48100.1"/>
    <property type="molecule type" value="Genomic_DNA"/>
</dbReference>
<name>A0A392SJK1_9FABA</name>
<proteinExistence type="predicted"/>
<dbReference type="Proteomes" id="UP000265520">
    <property type="component" value="Unassembled WGS sequence"/>
</dbReference>
<feature type="non-terminal residue" evidence="1">
    <location>
        <position position="1"/>
    </location>
</feature>